<dbReference type="Pfam" id="PF00006">
    <property type="entry name" value="ATP-synt_ab"/>
    <property type="match status" value="1"/>
</dbReference>
<dbReference type="InterPro" id="IPR050053">
    <property type="entry name" value="ATPase_alpha/beta_chains"/>
</dbReference>
<dbReference type="AlphaFoldDB" id="A0A517SJK2"/>
<dbReference type="InterPro" id="IPR005714">
    <property type="entry name" value="ATPase_T3SS_FliI/YscN"/>
</dbReference>
<keyword evidence="4" id="KW-0547">Nucleotide-binding</keyword>
<dbReference type="SMART" id="SM00382">
    <property type="entry name" value="AAA"/>
    <property type="match status" value="1"/>
</dbReference>
<dbReference type="GO" id="GO:0005524">
    <property type="term" value="F:ATP binding"/>
    <property type="evidence" value="ECO:0007669"/>
    <property type="project" value="UniProtKB-KW"/>
</dbReference>
<evidence type="ECO:0000256" key="3">
    <source>
        <dbReference type="ARBA" id="ARBA00022490"/>
    </source>
</evidence>
<keyword evidence="2" id="KW-0813">Transport</keyword>
<evidence type="ECO:0000256" key="5">
    <source>
        <dbReference type="ARBA" id="ARBA00022840"/>
    </source>
</evidence>
<dbReference type="Proteomes" id="UP000315700">
    <property type="component" value="Chromosome"/>
</dbReference>
<gene>
    <name evidence="10" type="primary">fliI</name>
    <name evidence="10" type="ORF">Pan44_43580</name>
</gene>
<dbReference type="GO" id="GO:0030257">
    <property type="term" value="C:type III protein secretion system complex"/>
    <property type="evidence" value="ECO:0007669"/>
    <property type="project" value="InterPro"/>
</dbReference>
<dbReference type="FunCoup" id="A0A517SJK2">
    <property type="interactions" value="141"/>
</dbReference>
<dbReference type="FunFam" id="3.40.50.12240:FF:000002">
    <property type="entry name" value="Flagellum-specific ATP synthase FliI"/>
    <property type="match status" value="1"/>
</dbReference>
<dbReference type="PANTHER" id="PTHR15184:SF9">
    <property type="entry name" value="SPI-1 TYPE 3 SECRETION SYSTEM ATPASE"/>
    <property type="match status" value="1"/>
</dbReference>
<dbReference type="PANTHER" id="PTHR15184">
    <property type="entry name" value="ATP SYNTHASE"/>
    <property type="match status" value="1"/>
</dbReference>
<dbReference type="SUPFAM" id="SSF52540">
    <property type="entry name" value="P-loop containing nucleoside triphosphate hydrolases"/>
    <property type="match status" value="1"/>
</dbReference>
<sequence>MLKLNVAALKQRISTSSGIRTVGKLHSARGVLTARIDASVGELCQIHRHHGEPVLAEVIGFEGPHAQLMCFHEPEGLANGLEIEALGRSVRVPTGPALLGRVLDGLAEPIDGGPPIRAPRKRATLARPPAAMKRPPVAEVFGTGQRVIDGLLTFGKGQRVGLFAGSGVGKSTLLGDIARYASSDVNIIVLVGERGREVRPFLDDCLKEQGLARSVVFVATSDETPLMRLRAVTSALAVADDFRAAGANVLFLLDSLTRLATAQREIGLQRGEPPGARGYPPSAMQLLASVLERLGNSDKGSITGILTVLVDGDDHNEPVADAARSILDGHVVLTRKLAQRGHFPAVDVLKSVSRVFNDVCSPGQIEAAMKVRALLSAYEEAYDLIQIGAYTTGANPQVDRALQLLPAVNTYLCQRCNAPTAVEDARNALLQLGQAWQFGVG</sequence>
<name>A0A517SJK2_9PLAN</name>
<dbReference type="GO" id="GO:0016887">
    <property type="term" value="F:ATP hydrolysis activity"/>
    <property type="evidence" value="ECO:0007669"/>
    <property type="project" value="InterPro"/>
</dbReference>
<evidence type="ECO:0000256" key="6">
    <source>
        <dbReference type="ARBA" id="ARBA00022927"/>
    </source>
</evidence>
<evidence type="ECO:0000256" key="1">
    <source>
        <dbReference type="ARBA" id="ARBA00004496"/>
    </source>
</evidence>
<dbReference type="GO" id="GO:0030254">
    <property type="term" value="P:protein secretion by the type III secretion system"/>
    <property type="evidence" value="ECO:0007669"/>
    <property type="project" value="InterPro"/>
</dbReference>
<dbReference type="InterPro" id="IPR020003">
    <property type="entry name" value="ATPase_a/bsu_AS"/>
</dbReference>
<evidence type="ECO:0000313" key="10">
    <source>
        <dbReference type="EMBL" id="QDT56305.1"/>
    </source>
</evidence>
<keyword evidence="6" id="KW-0653">Protein transport</keyword>
<dbReference type="InterPro" id="IPR040627">
    <property type="entry name" value="T3SS_ATPase_C"/>
</dbReference>
<feature type="domain" description="AAA+ ATPase" evidence="9">
    <location>
        <begin position="156"/>
        <end position="337"/>
    </location>
</feature>
<dbReference type="Pfam" id="PF02874">
    <property type="entry name" value="ATP-synt_ab_N"/>
    <property type="match status" value="1"/>
</dbReference>
<dbReference type="EMBL" id="CP036271">
    <property type="protein sequence ID" value="QDT56305.1"/>
    <property type="molecule type" value="Genomic_DNA"/>
</dbReference>
<dbReference type="InterPro" id="IPR003593">
    <property type="entry name" value="AAA+_ATPase"/>
</dbReference>
<comment type="subcellular location">
    <subcellularLocation>
        <location evidence="1">Cytoplasm</location>
    </subcellularLocation>
</comment>
<keyword evidence="7" id="KW-1278">Translocase</keyword>
<protein>
    <submittedName>
        <fullName evidence="10">Flagellum-specific ATP synthase</fullName>
    </submittedName>
</protein>
<organism evidence="10 11">
    <name type="scientific">Caulifigura coniformis</name>
    <dbReference type="NCBI Taxonomy" id="2527983"/>
    <lineage>
        <taxon>Bacteria</taxon>
        <taxon>Pseudomonadati</taxon>
        <taxon>Planctomycetota</taxon>
        <taxon>Planctomycetia</taxon>
        <taxon>Planctomycetales</taxon>
        <taxon>Planctomycetaceae</taxon>
        <taxon>Caulifigura</taxon>
    </lineage>
</organism>
<dbReference type="Gene3D" id="3.40.50.12240">
    <property type="match status" value="1"/>
</dbReference>
<dbReference type="PROSITE" id="PS00152">
    <property type="entry name" value="ATPASE_ALPHA_BETA"/>
    <property type="match status" value="1"/>
</dbReference>
<evidence type="ECO:0000256" key="8">
    <source>
        <dbReference type="ARBA" id="ARBA00034006"/>
    </source>
</evidence>
<proteinExistence type="predicted"/>
<dbReference type="Pfam" id="PF18269">
    <property type="entry name" value="T3SS_ATPase_C"/>
    <property type="match status" value="1"/>
</dbReference>
<comment type="catalytic activity">
    <reaction evidence="8">
        <text>ATP + H2O + cellular proteinSide 1 = ADP + phosphate + cellular proteinSide 2.</text>
        <dbReference type="EC" id="7.4.2.8"/>
    </reaction>
</comment>
<evidence type="ECO:0000256" key="7">
    <source>
        <dbReference type="ARBA" id="ARBA00022967"/>
    </source>
</evidence>
<dbReference type="RefSeq" id="WP_145033584.1">
    <property type="nucleotide sequence ID" value="NZ_CP036271.1"/>
</dbReference>
<reference evidence="10 11" key="1">
    <citation type="submission" date="2019-02" db="EMBL/GenBank/DDBJ databases">
        <title>Deep-cultivation of Planctomycetes and their phenomic and genomic characterization uncovers novel biology.</title>
        <authorList>
            <person name="Wiegand S."/>
            <person name="Jogler M."/>
            <person name="Boedeker C."/>
            <person name="Pinto D."/>
            <person name="Vollmers J."/>
            <person name="Rivas-Marin E."/>
            <person name="Kohn T."/>
            <person name="Peeters S.H."/>
            <person name="Heuer A."/>
            <person name="Rast P."/>
            <person name="Oberbeckmann S."/>
            <person name="Bunk B."/>
            <person name="Jeske O."/>
            <person name="Meyerdierks A."/>
            <person name="Storesund J.E."/>
            <person name="Kallscheuer N."/>
            <person name="Luecker S."/>
            <person name="Lage O.M."/>
            <person name="Pohl T."/>
            <person name="Merkel B.J."/>
            <person name="Hornburger P."/>
            <person name="Mueller R.-W."/>
            <person name="Bruemmer F."/>
            <person name="Labrenz M."/>
            <person name="Spormann A.M."/>
            <person name="Op den Camp H."/>
            <person name="Overmann J."/>
            <person name="Amann R."/>
            <person name="Jetten M.S.M."/>
            <person name="Mascher T."/>
            <person name="Medema M.H."/>
            <person name="Devos D.P."/>
            <person name="Kaster A.-K."/>
            <person name="Ovreas L."/>
            <person name="Rohde M."/>
            <person name="Galperin M.Y."/>
            <person name="Jogler C."/>
        </authorList>
    </citation>
    <scope>NUCLEOTIDE SEQUENCE [LARGE SCALE GENOMIC DNA]</scope>
    <source>
        <strain evidence="10 11">Pan44</strain>
    </source>
</reference>
<dbReference type="CDD" id="cd01136">
    <property type="entry name" value="ATPase_flagellum-secretory_path_III"/>
    <property type="match status" value="1"/>
</dbReference>
<evidence type="ECO:0000256" key="4">
    <source>
        <dbReference type="ARBA" id="ARBA00022741"/>
    </source>
</evidence>
<accession>A0A517SJK2</accession>
<evidence type="ECO:0000256" key="2">
    <source>
        <dbReference type="ARBA" id="ARBA00022448"/>
    </source>
</evidence>
<evidence type="ECO:0000259" key="9">
    <source>
        <dbReference type="SMART" id="SM00382"/>
    </source>
</evidence>
<dbReference type="GO" id="GO:0008564">
    <property type="term" value="F:protein-exporting ATPase activity"/>
    <property type="evidence" value="ECO:0007669"/>
    <property type="project" value="UniProtKB-EC"/>
</dbReference>
<dbReference type="InterPro" id="IPR027417">
    <property type="entry name" value="P-loop_NTPase"/>
</dbReference>
<dbReference type="InParanoid" id="A0A517SJK2"/>
<dbReference type="NCBIfam" id="TIGR01026">
    <property type="entry name" value="fliI_yscN"/>
    <property type="match status" value="1"/>
</dbReference>
<dbReference type="GO" id="GO:0046933">
    <property type="term" value="F:proton-transporting ATP synthase activity, rotational mechanism"/>
    <property type="evidence" value="ECO:0007669"/>
    <property type="project" value="TreeGrafter"/>
</dbReference>
<dbReference type="InterPro" id="IPR004100">
    <property type="entry name" value="ATPase_F1/V1/A1_a/bsu_N"/>
</dbReference>
<dbReference type="InterPro" id="IPR000194">
    <property type="entry name" value="ATPase_F1/V1/A1_a/bsu_nucl-bd"/>
</dbReference>
<keyword evidence="5" id="KW-0067">ATP-binding</keyword>
<keyword evidence="3" id="KW-0963">Cytoplasm</keyword>
<dbReference type="KEGG" id="ccos:Pan44_43580"/>
<dbReference type="GO" id="GO:0005737">
    <property type="term" value="C:cytoplasm"/>
    <property type="evidence" value="ECO:0007669"/>
    <property type="project" value="UniProtKB-SubCell"/>
</dbReference>
<keyword evidence="11" id="KW-1185">Reference proteome</keyword>
<evidence type="ECO:0000313" key="11">
    <source>
        <dbReference type="Proteomes" id="UP000315700"/>
    </source>
</evidence>
<dbReference type="OrthoDB" id="9802718at2"/>